<evidence type="ECO:0000256" key="1">
    <source>
        <dbReference type="SAM" id="Phobius"/>
    </source>
</evidence>
<keyword evidence="3" id="KW-1185">Reference proteome</keyword>
<organism evidence="2 3">
    <name type="scientific">Neobacillus piezotolerans</name>
    <dbReference type="NCBI Taxonomy" id="2259171"/>
    <lineage>
        <taxon>Bacteria</taxon>
        <taxon>Bacillati</taxon>
        <taxon>Bacillota</taxon>
        <taxon>Bacilli</taxon>
        <taxon>Bacillales</taxon>
        <taxon>Bacillaceae</taxon>
        <taxon>Neobacillus</taxon>
    </lineage>
</organism>
<proteinExistence type="predicted"/>
<dbReference type="OrthoDB" id="2453019at2"/>
<feature type="transmembrane region" description="Helical" evidence="1">
    <location>
        <begin position="61"/>
        <end position="81"/>
    </location>
</feature>
<dbReference type="InterPro" id="IPR025618">
    <property type="entry name" value="YtpI"/>
</dbReference>
<dbReference type="Proteomes" id="UP000257144">
    <property type="component" value="Unassembled WGS sequence"/>
</dbReference>
<feature type="transmembrane region" description="Helical" evidence="1">
    <location>
        <begin position="6"/>
        <end position="22"/>
    </location>
</feature>
<protein>
    <recommendedName>
        <fullName evidence="4">YtpI family protein</fullName>
    </recommendedName>
</protein>
<accession>A0A3D8GP02</accession>
<dbReference type="Pfam" id="PF14007">
    <property type="entry name" value="YtpI"/>
    <property type="match status" value="1"/>
</dbReference>
<reference evidence="2 3" key="1">
    <citation type="submission" date="2018-07" db="EMBL/GenBank/DDBJ databases">
        <title>Bacillus sp. YLB-04 draft genome sequence.</title>
        <authorList>
            <person name="Yu L."/>
            <person name="Tang X."/>
        </authorList>
    </citation>
    <scope>NUCLEOTIDE SEQUENCE [LARGE SCALE GENOMIC DNA]</scope>
    <source>
        <strain evidence="2 3">YLB-04</strain>
    </source>
</reference>
<keyword evidence="1" id="KW-0812">Transmembrane</keyword>
<dbReference type="RefSeq" id="WP_115452698.1">
    <property type="nucleotide sequence ID" value="NZ_QNQT01000006.1"/>
</dbReference>
<comment type="caution">
    <text evidence="2">The sequence shown here is derived from an EMBL/GenBank/DDBJ whole genome shotgun (WGS) entry which is preliminary data.</text>
</comment>
<evidence type="ECO:0000313" key="3">
    <source>
        <dbReference type="Proteomes" id="UP000257144"/>
    </source>
</evidence>
<evidence type="ECO:0000313" key="2">
    <source>
        <dbReference type="EMBL" id="RDU36210.1"/>
    </source>
</evidence>
<sequence length="99" mass="11251">MPILVTIIVFSLAFYVFYKIKYVRSNKPVERKWISSKSGIALGLFVLAFGINQLYIYQSKVSFIIAAVFVLLGGINIWSGIKAYKFYLPYAIEEAEGKN</sequence>
<dbReference type="AlphaFoldDB" id="A0A3D8GP02"/>
<feature type="transmembrane region" description="Helical" evidence="1">
    <location>
        <begin position="34"/>
        <end position="55"/>
    </location>
</feature>
<keyword evidence="1" id="KW-1133">Transmembrane helix</keyword>
<name>A0A3D8GP02_9BACI</name>
<dbReference type="EMBL" id="QNQT01000006">
    <property type="protein sequence ID" value="RDU36210.1"/>
    <property type="molecule type" value="Genomic_DNA"/>
</dbReference>
<keyword evidence="1" id="KW-0472">Membrane</keyword>
<gene>
    <name evidence="2" type="ORF">DRW41_14370</name>
</gene>
<evidence type="ECO:0008006" key="4">
    <source>
        <dbReference type="Google" id="ProtNLM"/>
    </source>
</evidence>